<name>A0ABW5N876_9FLAO</name>
<accession>A0ABW5N876</accession>
<organism evidence="1 2">
    <name type="scientific">Aquimarina hainanensis</name>
    <dbReference type="NCBI Taxonomy" id="1578017"/>
    <lineage>
        <taxon>Bacteria</taxon>
        <taxon>Pseudomonadati</taxon>
        <taxon>Bacteroidota</taxon>
        <taxon>Flavobacteriia</taxon>
        <taxon>Flavobacteriales</taxon>
        <taxon>Flavobacteriaceae</taxon>
        <taxon>Aquimarina</taxon>
    </lineage>
</organism>
<sequence>MVLSDVVIIISKILHLDTEQSFASLTHTTMGSLMIKFSIRELPNIGKGI</sequence>
<proteinExistence type="predicted"/>
<comment type="caution">
    <text evidence="1">The sequence shown here is derived from an EMBL/GenBank/DDBJ whole genome shotgun (WGS) entry which is preliminary data.</text>
</comment>
<dbReference type="RefSeq" id="WP_217704357.1">
    <property type="nucleotide sequence ID" value="NZ_JBHSJV010000001.1"/>
</dbReference>
<evidence type="ECO:0000313" key="2">
    <source>
        <dbReference type="Proteomes" id="UP001597459"/>
    </source>
</evidence>
<evidence type="ECO:0000313" key="1">
    <source>
        <dbReference type="EMBL" id="MFD2591752.1"/>
    </source>
</evidence>
<keyword evidence="2" id="KW-1185">Reference proteome</keyword>
<reference evidence="2" key="1">
    <citation type="journal article" date="2019" name="Int. J. Syst. Evol. Microbiol.">
        <title>The Global Catalogue of Microorganisms (GCM) 10K type strain sequencing project: providing services to taxonomists for standard genome sequencing and annotation.</title>
        <authorList>
            <consortium name="The Broad Institute Genomics Platform"/>
            <consortium name="The Broad Institute Genome Sequencing Center for Infectious Disease"/>
            <person name="Wu L."/>
            <person name="Ma J."/>
        </authorList>
    </citation>
    <scope>NUCLEOTIDE SEQUENCE [LARGE SCALE GENOMIC DNA]</scope>
    <source>
        <strain evidence="2">KCTC 42423</strain>
    </source>
</reference>
<dbReference type="Proteomes" id="UP001597459">
    <property type="component" value="Unassembled WGS sequence"/>
</dbReference>
<dbReference type="EMBL" id="JBHULX010000022">
    <property type="protein sequence ID" value="MFD2591752.1"/>
    <property type="molecule type" value="Genomic_DNA"/>
</dbReference>
<protein>
    <submittedName>
        <fullName evidence="1">Uncharacterized protein</fullName>
    </submittedName>
</protein>
<gene>
    <name evidence="1" type="ORF">ACFSTE_13010</name>
</gene>